<gene>
    <name evidence="3" type="ORF">JF539_03520</name>
</gene>
<dbReference type="InterPro" id="IPR001173">
    <property type="entry name" value="Glyco_trans_2-like"/>
</dbReference>
<sequence length="327" mass="34869">MIPSTARVVIVTPVYEDFEASSRLFKELKSELGDEVFIVAVDDGSVKQPLDTTGLDLAEAQGVVLKLRRNVGHQKAIAIGVGYVATHLHDGQSVVVMDSDGEDLPSSIPTLMQPLASEQVDVVVAHRKSRVETLRFKAFYAIYKRLFRVITGRSISFGNFMAMKSSGVKRLSAMPELSIHVASAVLASKLRLATCPLDRGPRYAGQSKMNFVGLALHGFKGMMVFAEDVLVRVGIASAIVAVLSVISGSTAVFLKAIGYSTPGWASVVLGIMVLMFMQTGVLALMTLMLTGVVRSGTVTSELGYQDFIDEILVSAATDAPVAAAAVS</sequence>
<dbReference type="AlphaFoldDB" id="A0A939EBB8"/>
<proteinExistence type="predicted"/>
<dbReference type="EMBL" id="JAEKJZ010000001">
    <property type="protein sequence ID" value="MBN9669394.1"/>
    <property type="molecule type" value="Genomic_DNA"/>
</dbReference>
<feature type="transmembrane region" description="Helical" evidence="1">
    <location>
        <begin position="263"/>
        <end position="285"/>
    </location>
</feature>
<feature type="transmembrane region" description="Helical" evidence="1">
    <location>
        <begin position="229"/>
        <end position="257"/>
    </location>
</feature>
<dbReference type="RefSeq" id="WP_207138961.1">
    <property type="nucleotide sequence ID" value="NZ_JAEKJZ010000001.1"/>
</dbReference>
<organism evidence="3 4">
    <name type="scientific">Roseibium aggregatum</name>
    <dbReference type="NCBI Taxonomy" id="187304"/>
    <lineage>
        <taxon>Bacteria</taxon>
        <taxon>Pseudomonadati</taxon>
        <taxon>Pseudomonadota</taxon>
        <taxon>Alphaproteobacteria</taxon>
        <taxon>Hyphomicrobiales</taxon>
        <taxon>Stappiaceae</taxon>
        <taxon>Roseibium</taxon>
    </lineage>
</organism>
<evidence type="ECO:0000313" key="4">
    <source>
        <dbReference type="Proteomes" id="UP000664096"/>
    </source>
</evidence>
<evidence type="ECO:0000313" key="3">
    <source>
        <dbReference type="EMBL" id="MBN9669394.1"/>
    </source>
</evidence>
<dbReference type="SUPFAM" id="SSF53448">
    <property type="entry name" value="Nucleotide-diphospho-sugar transferases"/>
    <property type="match status" value="1"/>
</dbReference>
<protein>
    <submittedName>
        <fullName evidence="3">Glycosyltransferase</fullName>
    </submittedName>
</protein>
<keyword evidence="1" id="KW-0472">Membrane</keyword>
<accession>A0A939EBB8</accession>
<dbReference type="Pfam" id="PF00535">
    <property type="entry name" value="Glycos_transf_2"/>
    <property type="match status" value="1"/>
</dbReference>
<dbReference type="Gene3D" id="3.90.550.10">
    <property type="entry name" value="Spore Coat Polysaccharide Biosynthesis Protein SpsA, Chain A"/>
    <property type="match status" value="1"/>
</dbReference>
<keyword evidence="1" id="KW-0812">Transmembrane</keyword>
<keyword evidence="1" id="KW-1133">Transmembrane helix</keyword>
<dbReference type="Proteomes" id="UP000664096">
    <property type="component" value="Unassembled WGS sequence"/>
</dbReference>
<dbReference type="PANTHER" id="PTHR48090">
    <property type="entry name" value="UNDECAPRENYL-PHOSPHATE 4-DEOXY-4-FORMAMIDO-L-ARABINOSE TRANSFERASE-RELATED"/>
    <property type="match status" value="1"/>
</dbReference>
<dbReference type="InterPro" id="IPR029044">
    <property type="entry name" value="Nucleotide-diphossugar_trans"/>
</dbReference>
<name>A0A939EBB8_9HYPH</name>
<reference evidence="3" key="1">
    <citation type="submission" date="2020-12" db="EMBL/GenBank/DDBJ databases">
        <title>Oil enriched cultivation method for isolating marine PHA-producing bacteria.</title>
        <authorList>
            <person name="Zheng W."/>
            <person name="Yu S."/>
            <person name="Huang Y."/>
        </authorList>
    </citation>
    <scope>NUCLEOTIDE SEQUENCE</scope>
    <source>
        <strain evidence="3">SY-2-12</strain>
    </source>
</reference>
<evidence type="ECO:0000259" key="2">
    <source>
        <dbReference type="Pfam" id="PF00535"/>
    </source>
</evidence>
<dbReference type="InterPro" id="IPR050256">
    <property type="entry name" value="Glycosyltransferase_2"/>
</dbReference>
<feature type="domain" description="Glycosyltransferase 2-like" evidence="2">
    <location>
        <begin position="10"/>
        <end position="137"/>
    </location>
</feature>
<comment type="caution">
    <text evidence="3">The sequence shown here is derived from an EMBL/GenBank/DDBJ whole genome shotgun (WGS) entry which is preliminary data.</text>
</comment>
<evidence type="ECO:0000256" key="1">
    <source>
        <dbReference type="SAM" id="Phobius"/>
    </source>
</evidence>